<dbReference type="RefSeq" id="WP_230780032.1">
    <property type="nucleotide sequence ID" value="NZ_JAJNCT010000030.1"/>
</dbReference>
<dbReference type="InterPro" id="IPR010432">
    <property type="entry name" value="RDD"/>
</dbReference>
<accession>A0AAW4Y1Q8</accession>
<gene>
    <name evidence="8" type="ORF">LPW39_21400</name>
</gene>
<dbReference type="Proteomes" id="UP001199260">
    <property type="component" value="Unassembled WGS sequence"/>
</dbReference>
<keyword evidence="3 6" id="KW-0812">Transmembrane</keyword>
<dbReference type="PANTHER" id="PTHR36115">
    <property type="entry name" value="PROLINE-RICH ANTIGEN HOMOLOG-RELATED"/>
    <property type="match status" value="1"/>
</dbReference>
<evidence type="ECO:0000313" key="8">
    <source>
        <dbReference type="EMBL" id="MCD2167680.1"/>
    </source>
</evidence>
<feature type="transmembrane region" description="Helical" evidence="6">
    <location>
        <begin position="51"/>
        <end position="70"/>
    </location>
</feature>
<feature type="transmembrane region" description="Helical" evidence="6">
    <location>
        <begin position="103"/>
        <end position="122"/>
    </location>
</feature>
<evidence type="ECO:0000256" key="5">
    <source>
        <dbReference type="ARBA" id="ARBA00023136"/>
    </source>
</evidence>
<dbReference type="EMBL" id="JAJNCT010000030">
    <property type="protein sequence ID" value="MCD2167680.1"/>
    <property type="molecule type" value="Genomic_DNA"/>
</dbReference>
<name>A0AAW4Y1Q8_9BURK</name>
<evidence type="ECO:0000256" key="2">
    <source>
        <dbReference type="ARBA" id="ARBA00022475"/>
    </source>
</evidence>
<keyword evidence="4 6" id="KW-1133">Transmembrane helix</keyword>
<evidence type="ECO:0000256" key="1">
    <source>
        <dbReference type="ARBA" id="ARBA00004651"/>
    </source>
</evidence>
<dbReference type="GO" id="GO:0005886">
    <property type="term" value="C:plasma membrane"/>
    <property type="evidence" value="ECO:0007669"/>
    <property type="project" value="UniProtKB-SubCell"/>
</dbReference>
<reference evidence="8 9" key="1">
    <citation type="submission" date="2021-11" db="EMBL/GenBank/DDBJ databases">
        <title>Genome sequence.</title>
        <authorList>
            <person name="Sun Q."/>
        </authorList>
    </citation>
    <scope>NUCLEOTIDE SEQUENCE [LARGE SCALE GENOMIC DNA]</scope>
    <source>
        <strain evidence="8 9">KCTC 12005</strain>
    </source>
</reference>
<dbReference type="PANTHER" id="PTHR36115:SF4">
    <property type="entry name" value="MEMBRANE PROTEIN"/>
    <property type="match status" value="1"/>
</dbReference>
<sequence>MDSNDLEYVGFWPRVGAALIDSLVLLVLLIPAIYLVYGWEYFLDEALIKGPADVLISWVLPAVACIWLWVKLRATPGKMLVGAEVVDATTGETISLKQAIIRYLGYFVSTIPLCLGIFWVAFDPRKQGWHDKIAGTVVVRRKGGRTAQVAFKGQQPE</sequence>
<organism evidence="8 9">
    <name type="scientific">Comamonas koreensis</name>
    <dbReference type="NCBI Taxonomy" id="160825"/>
    <lineage>
        <taxon>Bacteria</taxon>
        <taxon>Pseudomonadati</taxon>
        <taxon>Pseudomonadota</taxon>
        <taxon>Betaproteobacteria</taxon>
        <taxon>Burkholderiales</taxon>
        <taxon>Comamonadaceae</taxon>
        <taxon>Comamonas</taxon>
    </lineage>
</organism>
<evidence type="ECO:0000256" key="4">
    <source>
        <dbReference type="ARBA" id="ARBA00022989"/>
    </source>
</evidence>
<evidence type="ECO:0000256" key="3">
    <source>
        <dbReference type="ARBA" id="ARBA00022692"/>
    </source>
</evidence>
<evidence type="ECO:0000256" key="6">
    <source>
        <dbReference type="SAM" id="Phobius"/>
    </source>
</evidence>
<dbReference type="Pfam" id="PF06271">
    <property type="entry name" value="RDD"/>
    <property type="match status" value="1"/>
</dbReference>
<dbReference type="AlphaFoldDB" id="A0AAW4Y1Q8"/>
<keyword evidence="9" id="KW-1185">Reference proteome</keyword>
<evidence type="ECO:0000313" key="9">
    <source>
        <dbReference type="Proteomes" id="UP001199260"/>
    </source>
</evidence>
<comment type="caution">
    <text evidence="8">The sequence shown here is derived from an EMBL/GenBank/DDBJ whole genome shotgun (WGS) entry which is preliminary data.</text>
</comment>
<comment type="subcellular location">
    <subcellularLocation>
        <location evidence="1">Cell membrane</location>
        <topology evidence="1">Multi-pass membrane protein</topology>
    </subcellularLocation>
</comment>
<evidence type="ECO:0000259" key="7">
    <source>
        <dbReference type="Pfam" id="PF06271"/>
    </source>
</evidence>
<keyword evidence="2" id="KW-1003">Cell membrane</keyword>
<feature type="domain" description="RDD" evidence="7">
    <location>
        <begin position="8"/>
        <end position="135"/>
    </location>
</feature>
<keyword evidence="5 6" id="KW-0472">Membrane</keyword>
<dbReference type="InterPro" id="IPR051791">
    <property type="entry name" value="Pra-immunoreactive"/>
</dbReference>
<protein>
    <submittedName>
        <fullName evidence="8">RDD family protein</fullName>
    </submittedName>
</protein>
<proteinExistence type="predicted"/>
<feature type="transmembrane region" description="Helical" evidence="6">
    <location>
        <begin position="15"/>
        <end position="39"/>
    </location>
</feature>